<dbReference type="Proteomes" id="UP000752696">
    <property type="component" value="Unassembled WGS sequence"/>
</dbReference>
<evidence type="ECO:0000313" key="1">
    <source>
        <dbReference type="EMBL" id="CAD1478556.1"/>
    </source>
</evidence>
<gene>
    <name evidence="1" type="ORF">MHI_LOCUS803285</name>
</gene>
<reference evidence="1" key="1">
    <citation type="submission" date="2020-07" db="EMBL/GenBank/DDBJ databases">
        <authorList>
            <person name="Nazaruddin N."/>
        </authorList>
    </citation>
    <scope>NUCLEOTIDE SEQUENCE</scope>
</reference>
<accession>A0A6V7HDH5</accession>
<evidence type="ECO:0000313" key="2">
    <source>
        <dbReference type="Proteomes" id="UP000752696"/>
    </source>
</evidence>
<organism evidence="1 2">
    <name type="scientific">Heterotrigona itama</name>
    <dbReference type="NCBI Taxonomy" id="395501"/>
    <lineage>
        <taxon>Eukaryota</taxon>
        <taxon>Metazoa</taxon>
        <taxon>Ecdysozoa</taxon>
        <taxon>Arthropoda</taxon>
        <taxon>Hexapoda</taxon>
        <taxon>Insecta</taxon>
        <taxon>Pterygota</taxon>
        <taxon>Neoptera</taxon>
        <taxon>Endopterygota</taxon>
        <taxon>Hymenoptera</taxon>
        <taxon>Apocrita</taxon>
        <taxon>Aculeata</taxon>
        <taxon>Apoidea</taxon>
        <taxon>Anthophila</taxon>
        <taxon>Apidae</taxon>
        <taxon>Heterotrigona</taxon>
    </lineage>
</organism>
<dbReference type="OrthoDB" id="5982503at2759"/>
<dbReference type="EMBL" id="CAJDYZ010010843">
    <property type="protein sequence ID" value="CAD1478556.1"/>
    <property type="molecule type" value="Genomic_DNA"/>
</dbReference>
<proteinExistence type="predicted"/>
<keyword evidence="2" id="KW-1185">Reference proteome</keyword>
<protein>
    <submittedName>
        <fullName evidence="1">Uncharacterized protein</fullName>
    </submittedName>
</protein>
<feature type="non-terminal residue" evidence="1">
    <location>
        <position position="101"/>
    </location>
</feature>
<comment type="caution">
    <text evidence="1">The sequence shown here is derived from an EMBL/GenBank/DDBJ whole genome shotgun (WGS) entry which is preliminary data.</text>
</comment>
<sequence length="101" mass="11347">MKTDITDPWCGTDVPESSNDKCKNCFEDSFVGNQTQHVKLADSEEYLEKLCTSKKDLVTSLFEAKEDSIARLITSGCKLETEEETELASNPLIRHIAPHLQ</sequence>
<name>A0A6V7HDH5_9HYME</name>
<dbReference type="AlphaFoldDB" id="A0A6V7HDH5"/>